<keyword evidence="2" id="KW-0472">Membrane</keyword>
<dbReference type="OrthoDB" id="5822937at2759"/>
<evidence type="ECO:0000313" key="4">
    <source>
        <dbReference type="Proteomes" id="UP000001940"/>
    </source>
</evidence>
<dbReference type="FunCoup" id="K8ESC9">
    <property type="interactions" value="268"/>
</dbReference>
<keyword evidence="2" id="KW-0812">Transmembrane</keyword>
<accession>K8ESC9</accession>
<feature type="region of interest" description="Disordered" evidence="1">
    <location>
        <begin position="39"/>
        <end position="62"/>
    </location>
</feature>
<feature type="region of interest" description="Disordered" evidence="1">
    <location>
        <begin position="1"/>
        <end position="22"/>
    </location>
</feature>
<dbReference type="PaxDb" id="6239-ZK418.13"/>
<dbReference type="OMA" id="EQHTCYY"/>
<name>K8ESC9_CAEEL</name>
<protein>
    <submittedName>
        <fullName evidence="3">Pollen-specific leucine-rich repeat extensin-like protein 1</fullName>
    </submittedName>
</protein>
<evidence type="ECO:0000256" key="1">
    <source>
        <dbReference type="SAM" id="MobiDB-lite"/>
    </source>
</evidence>
<dbReference type="AlphaFoldDB" id="K8ESC9"/>
<dbReference type="WormBase" id="ZK418.13">
    <property type="protein sequence ID" value="CE47932"/>
    <property type="gene ID" value="WBGene00220259"/>
</dbReference>
<dbReference type="CTD" id="24105289"/>
<dbReference type="HOGENOM" id="CLU_740175_0_0_1"/>
<reference evidence="3 4" key="1">
    <citation type="journal article" date="1998" name="Science">
        <title>Genome sequence of the nematode C. elegans: a platform for investigating biology.</title>
        <authorList>
            <consortium name="The C. elegans sequencing consortium"/>
            <person name="Sulson J.E."/>
            <person name="Waterston R."/>
        </authorList>
    </citation>
    <scope>NUCLEOTIDE SEQUENCE [LARGE SCALE GENOMIC DNA]</scope>
    <source>
        <strain evidence="3 4">Bristol N2</strain>
    </source>
</reference>
<keyword evidence="2" id="KW-1133">Transmembrane helix</keyword>
<proteinExistence type="predicted"/>
<feature type="compositionally biased region" description="Basic residues" evidence="1">
    <location>
        <begin position="129"/>
        <end position="149"/>
    </location>
</feature>
<dbReference type="AGR" id="WB:WBGene00220259"/>
<sequence>MQQASEKKKKREAAKNPQVSVRLNVRPLRANWKPVKIYDEEPAPPKQNHVASPAEDQLDTSVWKSKHIRTDVIKAVELGKSPKRVPGLVGKCDCACCGRADDTQTVCEQGGAAKDEYLEEKKRRLQEAKKKRRHHKSQSNKKRRHRGATRTRSISSPPLPPPAPPNSFMSPDNQTLWCKLYEQTCPPPAKAIDLKMLRNLPGQIGMSELEPEDLEVTPDPPEFIPPRSPGLQIMKPPPVSPPSNIPELIHHQPALVTQPESRPDPNLIILPAPTDVHPPKSPVHHVIKQESMKDIPPGSPASPGAWSGSNSSLIFMPSSTQAPEHYAIPSVSNVLMFRKMEHIFYSSESNWWLLVALVMLTIFAYRSSMEQHTCYYD</sequence>
<keyword evidence="4" id="KW-1185">Reference proteome</keyword>
<dbReference type="PeptideAtlas" id="K8ESC9"/>
<evidence type="ECO:0000313" key="3">
    <source>
        <dbReference type="EMBL" id="CCO25642.1"/>
    </source>
</evidence>
<dbReference type="RefSeq" id="NP_001263707.1">
    <property type="nucleotide sequence ID" value="NM_001276778.1"/>
</dbReference>
<gene>
    <name evidence="3" type="ORF">CELE_ZK418.13</name>
    <name evidence="3 5" type="ORF">ZK418.13</name>
</gene>
<dbReference type="GeneID" id="24105289"/>
<evidence type="ECO:0000313" key="5">
    <source>
        <dbReference type="WormBase" id="ZK418.13"/>
    </source>
</evidence>
<organism evidence="3 4">
    <name type="scientific">Caenorhabditis elegans</name>
    <dbReference type="NCBI Taxonomy" id="6239"/>
    <lineage>
        <taxon>Eukaryota</taxon>
        <taxon>Metazoa</taxon>
        <taxon>Ecdysozoa</taxon>
        <taxon>Nematoda</taxon>
        <taxon>Chromadorea</taxon>
        <taxon>Rhabditida</taxon>
        <taxon>Rhabditina</taxon>
        <taxon>Rhabditomorpha</taxon>
        <taxon>Rhabditoidea</taxon>
        <taxon>Rhabditidae</taxon>
        <taxon>Peloderinae</taxon>
        <taxon>Caenorhabditis</taxon>
    </lineage>
</organism>
<dbReference type="EMBL" id="BX284603">
    <property type="protein sequence ID" value="CCO25642.1"/>
    <property type="molecule type" value="Genomic_DNA"/>
</dbReference>
<evidence type="ECO:0000256" key="2">
    <source>
        <dbReference type="SAM" id="Phobius"/>
    </source>
</evidence>
<feature type="region of interest" description="Disordered" evidence="1">
    <location>
        <begin position="124"/>
        <end position="171"/>
    </location>
</feature>
<dbReference type="InParanoid" id="K8ESC9"/>
<dbReference type="KEGG" id="cel:CELE_ZK418.13"/>
<dbReference type="Bgee" id="WBGene00220259">
    <property type="expression patterns" value="Expressed in adult organism and 2 other cell types or tissues"/>
</dbReference>
<dbReference type="Proteomes" id="UP000001940">
    <property type="component" value="Chromosome III"/>
</dbReference>
<dbReference type="eggNOG" id="ENOG502TG5A">
    <property type="taxonomic scope" value="Eukaryota"/>
</dbReference>
<feature type="transmembrane region" description="Helical" evidence="2">
    <location>
        <begin position="349"/>
        <end position="365"/>
    </location>
</feature>